<accession>A0A2U3K9E4</accession>
<evidence type="ECO:0000313" key="1">
    <source>
        <dbReference type="EMBL" id="SPF36190.1"/>
    </source>
</evidence>
<protein>
    <submittedName>
        <fullName evidence="1">Uncharacterized protein</fullName>
    </submittedName>
</protein>
<gene>
    <name evidence="1" type="ORF">SBA1_150042</name>
</gene>
<dbReference type="EMBL" id="OMOD01000057">
    <property type="protein sequence ID" value="SPF36190.1"/>
    <property type="molecule type" value="Genomic_DNA"/>
</dbReference>
<dbReference type="Proteomes" id="UP000238701">
    <property type="component" value="Unassembled WGS sequence"/>
</dbReference>
<organism evidence="1 2">
    <name type="scientific">Candidatus Sulfotelmatobacter kueseliae</name>
    <dbReference type="NCBI Taxonomy" id="2042962"/>
    <lineage>
        <taxon>Bacteria</taxon>
        <taxon>Pseudomonadati</taxon>
        <taxon>Acidobacteriota</taxon>
        <taxon>Terriglobia</taxon>
        <taxon>Terriglobales</taxon>
        <taxon>Candidatus Korobacteraceae</taxon>
        <taxon>Candidatus Sulfotelmatobacter</taxon>
    </lineage>
</organism>
<evidence type="ECO:0000313" key="2">
    <source>
        <dbReference type="Proteomes" id="UP000238701"/>
    </source>
</evidence>
<name>A0A2U3K9E4_9BACT</name>
<sequence length="90" mass="9883">MIPNMPLKTLFLNPPSFENFDGGAGSRWPATREIESYWYPVWLAYPAGLLEGLVPGMAGVSSRLAGRFAPARCPAASRLGRRNHPDRQGL</sequence>
<reference evidence="2" key="1">
    <citation type="submission" date="2018-02" db="EMBL/GenBank/DDBJ databases">
        <authorList>
            <person name="Hausmann B."/>
        </authorList>
    </citation>
    <scope>NUCLEOTIDE SEQUENCE [LARGE SCALE GENOMIC DNA]</scope>
    <source>
        <strain evidence="2">Peat soil MAG SbA1</strain>
    </source>
</reference>
<dbReference type="AlphaFoldDB" id="A0A2U3K9E4"/>
<proteinExistence type="predicted"/>